<gene>
    <name evidence="2" type="ORF">J2T15_001261</name>
</gene>
<keyword evidence="3" id="KW-1185">Reference proteome</keyword>
<evidence type="ECO:0008006" key="4">
    <source>
        <dbReference type="Google" id="ProtNLM"/>
    </source>
</evidence>
<feature type="region of interest" description="Disordered" evidence="1">
    <location>
        <begin position="1"/>
        <end position="22"/>
    </location>
</feature>
<reference evidence="2 3" key="1">
    <citation type="submission" date="2023-07" db="EMBL/GenBank/DDBJ databases">
        <title>Sorghum-associated microbial communities from plants grown in Nebraska, USA.</title>
        <authorList>
            <person name="Schachtman D."/>
        </authorList>
    </citation>
    <scope>NUCLEOTIDE SEQUENCE [LARGE SCALE GENOMIC DNA]</scope>
    <source>
        <strain evidence="2 3">CC482</strain>
    </source>
</reference>
<organism evidence="2 3">
    <name type="scientific">Paenibacillus harenae</name>
    <dbReference type="NCBI Taxonomy" id="306543"/>
    <lineage>
        <taxon>Bacteria</taxon>
        <taxon>Bacillati</taxon>
        <taxon>Bacillota</taxon>
        <taxon>Bacilli</taxon>
        <taxon>Bacillales</taxon>
        <taxon>Paenibacillaceae</taxon>
        <taxon>Paenibacillus</taxon>
    </lineage>
</organism>
<evidence type="ECO:0000313" key="3">
    <source>
        <dbReference type="Proteomes" id="UP001229346"/>
    </source>
</evidence>
<evidence type="ECO:0000256" key="1">
    <source>
        <dbReference type="SAM" id="MobiDB-lite"/>
    </source>
</evidence>
<dbReference type="EMBL" id="JAUSSU010000002">
    <property type="protein sequence ID" value="MDQ0111828.1"/>
    <property type="molecule type" value="Genomic_DNA"/>
</dbReference>
<dbReference type="Proteomes" id="UP001229346">
    <property type="component" value="Unassembled WGS sequence"/>
</dbReference>
<protein>
    <recommendedName>
        <fullName evidence="4">Lipoprotein</fullName>
    </recommendedName>
</protein>
<comment type="caution">
    <text evidence="2">The sequence shown here is derived from an EMBL/GenBank/DDBJ whole genome shotgun (WGS) entry which is preliminary data.</text>
</comment>
<evidence type="ECO:0000313" key="2">
    <source>
        <dbReference type="EMBL" id="MDQ0111828.1"/>
    </source>
</evidence>
<accession>A0ABT9TWW8</accession>
<name>A0ABT9TWW8_PAEHA</name>
<proteinExistence type="predicted"/>
<feature type="compositionally biased region" description="Low complexity" evidence="1">
    <location>
        <begin position="81"/>
        <end position="92"/>
    </location>
</feature>
<feature type="region of interest" description="Disordered" evidence="1">
    <location>
        <begin position="71"/>
        <end position="101"/>
    </location>
</feature>
<sequence>MKDEHEMKLHSQGSDATRPAKWRSNSQKALAFALMLTVPIALSGCNTASNNDCEDYDNNNYCDDDGSHIISSGKKVKKSSSIKSSSSSSKGFGSSGFGSGG</sequence>